<protein>
    <recommendedName>
        <fullName evidence="4">Taurine catabolism dioxygenase TauD, TfdA family</fullName>
    </recommendedName>
</protein>
<keyword evidence="1" id="KW-0560">Oxidoreductase</keyword>
<evidence type="ECO:0000256" key="1">
    <source>
        <dbReference type="ARBA" id="ARBA00023002"/>
    </source>
</evidence>
<gene>
    <name evidence="2" type="ORF">MOQ58_27355</name>
</gene>
<accession>A0ABY8MUC5</accession>
<dbReference type="Proteomes" id="UP001243713">
    <property type="component" value="Chromosome"/>
</dbReference>
<dbReference type="Gene3D" id="3.60.130.10">
    <property type="entry name" value="Clavaminate synthase-like"/>
    <property type="match status" value="1"/>
</dbReference>
<name>A0ABY8MUC5_9PSED</name>
<dbReference type="SUPFAM" id="SSF51197">
    <property type="entry name" value="Clavaminate synthase-like"/>
    <property type="match status" value="1"/>
</dbReference>
<dbReference type="RefSeq" id="WP_280162394.1">
    <property type="nucleotide sequence ID" value="NZ_CP093428.1"/>
</dbReference>
<dbReference type="EMBL" id="CP093428">
    <property type="protein sequence ID" value="WGK90181.1"/>
    <property type="molecule type" value="Genomic_DNA"/>
</dbReference>
<proteinExistence type="predicted"/>
<evidence type="ECO:0000313" key="3">
    <source>
        <dbReference type="Proteomes" id="UP001243713"/>
    </source>
</evidence>
<evidence type="ECO:0000313" key="2">
    <source>
        <dbReference type="EMBL" id="WGK90181.1"/>
    </source>
</evidence>
<evidence type="ECO:0008006" key="4">
    <source>
        <dbReference type="Google" id="ProtNLM"/>
    </source>
</evidence>
<keyword evidence="3" id="KW-1185">Reference proteome</keyword>
<organism evidence="2 3">
    <name type="scientific">Pseudomonas migulae</name>
    <dbReference type="NCBI Taxonomy" id="78543"/>
    <lineage>
        <taxon>Bacteria</taxon>
        <taxon>Pseudomonadati</taxon>
        <taxon>Pseudomonadota</taxon>
        <taxon>Gammaproteobacteria</taxon>
        <taxon>Pseudomonadales</taxon>
        <taxon>Pseudomonadaceae</taxon>
        <taxon>Pseudomonas</taxon>
    </lineage>
</organism>
<sequence>MNTHYANPTVSASLFRQAIAKETTITLNFNYLSGMIEAWWMKNHDQSIHELKIQLINIFATYLHPEDAYYFDKLGQAHEGVAAVCIKNIFNLDSPRLALTVHEALADLFHLVDIKYDYEEHKALYLKPAAEKYREWGNGYGDITPHSDDLYENLSVDFLALTVCRDTTHTPTAYYFPADLLCNLNNEDIETLLGMQARFISGKNVKGSKERIRNVVEYDDHYGYRFSLDFRIDPHNGERMRAVNGGQHVLDKIRAQLPTARHSVSTAETGTFLIVANHKILHARPMLNMSEDAVRTQAATSTLATTPHLLFRSKGPRKQYYALNASDCPRETC</sequence>
<dbReference type="InterPro" id="IPR042098">
    <property type="entry name" value="TauD-like_sf"/>
</dbReference>
<reference evidence="2 3" key="1">
    <citation type="submission" date="2022-03" db="EMBL/GenBank/DDBJ databases">
        <title>Plant growth promoting endophytes with ACC deaminase activity.</title>
        <authorList>
            <person name="Charles T."/>
            <person name="Van Dyk A."/>
            <person name="Cheng J."/>
            <person name="Heil J."/>
        </authorList>
    </citation>
    <scope>NUCLEOTIDE SEQUENCE [LARGE SCALE GENOMIC DNA]</scope>
    <source>
        <strain evidence="2 3">8R6</strain>
    </source>
</reference>